<protein>
    <recommendedName>
        <fullName evidence="8">Cutinase</fullName>
        <ecNumber evidence="8">3.1.1.-</ecNumber>
    </recommendedName>
</protein>
<evidence type="ECO:0000313" key="10">
    <source>
        <dbReference type="Proteomes" id="UP001059836"/>
    </source>
</evidence>
<evidence type="ECO:0000313" key="9">
    <source>
        <dbReference type="EMBL" id="QHN35749.1"/>
    </source>
</evidence>
<dbReference type="EC" id="3.1.1.-" evidence="8"/>
<keyword evidence="3 8" id="KW-0719">Serine esterase</keyword>
<dbReference type="SUPFAM" id="SSF53474">
    <property type="entry name" value="alpha/beta-Hydrolases"/>
    <property type="match status" value="1"/>
</dbReference>
<accession>A0ABX6IIN7</accession>
<dbReference type="EMBL" id="CP045809">
    <property type="protein sequence ID" value="QHN35749.1"/>
    <property type="molecule type" value="Genomic_DNA"/>
</dbReference>
<keyword evidence="5" id="KW-0732">Signal</keyword>
<organism evidence="9 10">
    <name type="scientific">Gordonia pseudamarae</name>
    <dbReference type="NCBI Taxonomy" id="2831662"/>
    <lineage>
        <taxon>Bacteria</taxon>
        <taxon>Bacillati</taxon>
        <taxon>Actinomycetota</taxon>
        <taxon>Actinomycetes</taxon>
        <taxon>Mycobacteriales</taxon>
        <taxon>Gordoniaceae</taxon>
        <taxon>Gordonia</taxon>
    </lineage>
</organism>
<evidence type="ECO:0000256" key="3">
    <source>
        <dbReference type="ARBA" id="ARBA00022487"/>
    </source>
</evidence>
<keyword evidence="7" id="KW-1015">Disulfide bond</keyword>
<dbReference type="PANTHER" id="PTHR33630">
    <property type="entry name" value="CUTINASE RV1984C-RELATED-RELATED"/>
    <property type="match status" value="1"/>
</dbReference>
<dbReference type="SMART" id="SM01110">
    <property type="entry name" value="Cutinase"/>
    <property type="match status" value="1"/>
</dbReference>
<dbReference type="Gene3D" id="3.40.50.1820">
    <property type="entry name" value="alpha/beta hydrolase"/>
    <property type="match status" value="1"/>
</dbReference>
<evidence type="ECO:0000256" key="7">
    <source>
        <dbReference type="ARBA" id="ARBA00023157"/>
    </source>
</evidence>
<gene>
    <name evidence="9" type="ORF">GII31_13575</name>
</gene>
<name>A0ABX6IIN7_9ACTN</name>
<keyword evidence="10" id="KW-1185">Reference proteome</keyword>
<dbReference type="InterPro" id="IPR043580">
    <property type="entry name" value="CUTINASE_1"/>
</dbReference>
<dbReference type="PANTHER" id="PTHR33630:SF9">
    <property type="entry name" value="CUTINASE 4"/>
    <property type="match status" value="1"/>
</dbReference>
<comment type="subcellular location">
    <subcellularLocation>
        <location evidence="1 8">Secreted</location>
    </subcellularLocation>
</comment>
<dbReference type="PROSITE" id="PS00155">
    <property type="entry name" value="CUTINASE_1"/>
    <property type="match status" value="1"/>
</dbReference>
<dbReference type="InterPro" id="IPR000675">
    <property type="entry name" value="Cutinase/axe"/>
</dbReference>
<keyword evidence="6 8" id="KW-0378">Hydrolase</keyword>
<evidence type="ECO:0000256" key="4">
    <source>
        <dbReference type="ARBA" id="ARBA00022525"/>
    </source>
</evidence>
<evidence type="ECO:0000256" key="6">
    <source>
        <dbReference type="ARBA" id="ARBA00022801"/>
    </source>
</evidence>
<proteinExistence type="inferred from homology"/>
<evidence type="ECO:0000256" key="2">
    <source>
        <dbReference type="ARBA" id="ARBA00007534"/>
    </source>
</evidence>
<sequence length="238" mass="25551">MTKRLTVVLLCWVTVLSMGVIAGQGRADAARCPDVEVIFARGTAETAPPVGLTGLAFSTELRRLLPGRSVNVWGVPYKASARFSDRRYVAQTAIDGINMIQRRMERIASACPRTKIVLGGYSQGAVITTYATSSTPVRLPARYERELTGLPPVLPTSVAGHVAAVVLLGAPSDRWMRDIGTPPLRVGTAYRGKTYRYCIPGDTICNGTKVGQPNALHVLYGPGPVSVAAARYAAQRIR</sequence>
<comment type="function">
    <text evidence="8">Catalyzes the hydrolysis of complex carboxylic polyesters found in the cell wall of plants. Degrades cutin, a macromolecule that forms the structure of the plant cuticle.</text>
</comment>
<dbReference type="Pfam" id="PF01083">
    <property type="entry name" value="Cutinase"/>
    <property type="match status" value="1"/>
</dbReference>
<comment type="similarity">
    <text evidence="2 8">Belongs to the cutinase family.</text>
</comment>
<dbReference type="Proteomes" id="UP001059836">
    <property type="component" value="Chromosome"/>
</dbReference>
<evidence type="ECO:0000256" key="1">
    <source>
        <dbReference type="ARBA" id="ARBA00004613"/>
    </source>
</evidence>
<evidence type="ECO:0000256" key="8">
    <source>
        <dbReference type="RuleBase" id="RU361263"/>
    </source>
</evidence>
<dbReference type="RefSeq" id="WP_213243873.1">
    <property type="nucleotide sequence ID" value="NZ_CP045806.1"/>
</dbReference>
<keyword evidence="4 8" id="KW-0964">Secreted</keyword>
<evidence type="ECO:0000256" key="5">
    <source>
        <dbReference type="ARBA" id="ARBA00022729"/>
    </source>
</evidence>
<reference evidence="9" key="1">
    <citation type="journal article" date="2021" name="Nat. Microbiol.">
        <title>Cocultivation of an ultrasmall environmental parasitic bacterium with lytic ability against bacteria associated with wastewater foams.</title>
        <authorList>
            <person name="Batinovic S."/>
            <person name="Rose J.J.A."/>
            <person name="Ratcliffe J."/>
            <person name="Seviour R.J."/>
            <person name="Petrovski S."/>
        </authorList>
    </citation>
    <scope>NUCLEOTIDE SEQUENCE</scope>
    <source>
        <strain evidence="9">CON9</strain>
    </source>
</reference>
<dbReference type="InterPro" id="IPR029058">
    <property type="entry name" value="AB_hydrolase_fold"/>
</dbReference>